<dbReference type="Proteomes" id="UP000095287">
    <property type="component" value="Unplaced"/>
</dbReference>
<dbReference type="AlphaFoldDB" id="A0A1I8ASB4"/>
<dbReference type="Gene3D" id="1.20.140.150">
    <property type="match status" value="1"/>
</dbReference>
<comment type="similarity">
    <text evidence="2">Belongs to the clarin family.</text>
</comment>
<feature type="transmembrane region" description="Helical" evidence="6">
    <location>
        <begin position="130"/>
        <end position="153"/>
    </location>
</feature>
<feature type="transmembrane region" description="Helical" evidence="6">
    <location>
        <begin position="180"/>
        <end position="202"/>
    </location>
</feature>
<proteinExistence type="inferred from homology"/>
<evidence type="ECO:0000256" key="1">
    <source>
        <dbReference type="ARBA" id="ARBA00004141"/>
    </source>
</evidence>
<dbReference type="WBParaSite" id="L893_g8662.t1">
    <property type="protein sequence ID" value="L893_g8662.t1"/>
    <property type="gene ID" value="L893_g8662"/>
</dbReference>
<keyword evidence="5 6" id="KW-0472">Membrane</keyword>
<keyword evidence="8" id="KW-1185">Reference proteome</keyword>
<evidence type="ECO:0000313" key="8">
    <source>
        <dbReference type="Proteomes" id="UP000095287"/>
    </source>
</evidence>
<feature type="chain" id="PRO_5009315030" evidence="7">
    <location>
        <begin position="25"/>
        <end position="224"/>
    </location>
</feature>
<sequence length="224" mass="25161">MASACRRICVFLTVPLLTLALSLALTALVTDFWLEATPVDRQGNVFPDSFVHSGLFSGARQLNWGLGSKFEPFLVYKEVHEGHSFMSKIPWVFNIFFLCLGLLWVTIGIIVSFVSTVSRKDVTVVGASGIYLWSLLGQLSLAGSALLFLLQFFTTIKANVLLEDQLDYGFSTTNRVRLGYSFWFLVGAIGTLFLPPFLMVLTRERRSRKDEMVAEPIDHTVFLY</sequence>
<feature type="transmembrane region" description="Helical" evidence="6">
    <location>
        <begin position="91"/>
        <end position="118"/>
    </location>
</feature>
<keyword evidence="7" id="KW-0732">Signal</keyword>
<evidence type="ECO:0000256" key="3">
    <source>
        <dbReference type="ARBA" id="ARBA00022692"/>
    </source>
</evidence>
<reference evidence="9" key="1">
    <citation type="submission" date="2016-11" db="UniProtKB">
        <authorList>
            <consortium name="WormBaseParasite"/>
        </authorList>
    </citation>
    <scope>IDENTIFICATION</scope>
</reference>
<dbReference type="PANTHER" id="PTHR31548">
    <property type="entry name" value="CLARIN"/>
    <property type="match status" value="1"/>
</dbReference>
<dbReference type="GO" id="GO:0007605">
    <property type="term" value="P:sensory perception of sound"/>
    <property type="evidence" value="ECO:0007669"/>
    <property type="project" value="UniProtKB-ARBA"/>
</dbReference>
<evidence type="ECO:0000256" key="6">
    <source>
        <dbReference type="SAM" id="Phobius"/>
    </source>
</evidence>
<evidence type="ECO:0000256" key="2">
    <source>
        <dbReference type="ARBA" id="ARBA00005787"/>
    </source>
</evidence>
<keyword evidence="3 6" id="KW-0812">Transmembrane</keyword>
<organism evidence="8 9">
    <name type="scientific">Steinernema glaseri</name>
    <dbReference type="NCBI Taxonomy" id="37863"/>
    <lineage>
        <taxon>Eukaryota</taxon>
        <taxon>Metazoa</taxon>
        <taxon>Ecdysozoa</taxon>
        <taxon>Nematoda</taxon>
        <taxon>Chromadorea</taxon>
        <taxon>Rhabditida</taxon>
        <taxon>Tylenchina</taxon>
        <taxon>Panagrolaimomorpha</taxon>
        <taxon>Strongyloidoidea</taxon>
        <taxon>Steinernematidae</taxon>
        <taxon>Steinernema</taxon>
    </lineage>
</organism>
<keyword evidence="4 6" id="KW-1133">Transmembrane helix</keyword>
<name>A0A1I8ASB4_9BILA</name>
<dbReference type="PANTHER" id="PTHR31548:SF1">
    <property type="entry name" value="LD47387P"/>
    <property type="match status" value="1"/>
</dbReference>
<evidence type="ECO:0000256" key="5">
    <source>
        <dbReference type="ARBA" id="ARBA00023136"/>
    </source>
</evidence>
<protein>
    <submittedName>
        <fullName evidence="9">Transmembrane protein 182</fullName>
    </submittedName>
</protein>
<dbReference type="InterPro" id="IPR026748">
    <property type="entry name" value="Clarin"/>
</dbReference>
<evidence type="ECO:0000313" key="9">
    <source>
        <dbReference type="WBParaSite" id="L893_g8662.t1"/>
    </source>
</evidence>
<evidence type="ECO:0000256" key="7">
    <source>
        <dbReference type="SAM" id="SignalP"/>
    </source>
</evidence>
<comment type="subcellular location">
    <subcellularLocation>
        <location evidence="1">Membrane</location>
        <topology evidence="1">Multi-pass membrane protein</topology>
    </subcellularLocation>
</comment>
<dbReference type="GO" id="GO:0016020">
    <property type="term" value="C:membrane"/>
    <property type="evidence" value="ECO:0007669"/>
    <property type="project" value="UniProtKB-SubCell"/>
</dbReference>
<accession>A0A1I8ASB4</accession>
<feature type="signal peptide" evidence="7">
    <location>
        <begin position="1"/>
        <end position="24"/>
    </location>
</feature>
<evidence type="ECO:0000256" key="4">
    <source>
        <dbReference type="ARBA" id="ARBA00022989"/>
    </source>
</evidence>